<accession>A0A7G3G4U8</accession>
<keyword evidence="1" id="KW-0143">Chaperone</keyword>
<dbReference type="GO" id="GO:0051087">
    <property type="term" value="F:protein-folding chaperone binding"/>
    <property type="evidence" value="ECO:0007669"/>
    <property type="project" value="TreeGrafter"/>
</dbReference>
<dbReference type="PRINTS" id="PR00625">
    <property type="entry name" value="JDOMAIN"/>
</dbReference>
<sequence length="112" mass="12823">MWAFCLAYRSPYTEDKAVSLNSDHYAKLGVPPNASIDLIKSAYRKNAAKFHPDKNPDPAAPARFREIQEAYEVLSDVTRRKAYDNYRQRSLIDNPLEIAQEISAFYIQGILN</sequence>
<dbReference type="PANTHER" id="PTHR44360">
    <property type="entry name" value="DNAJ HOMOLOG SUBFAMILY B MEMBER 9"/>
    <property type="match status" value="1"/>
</dbReference>
<dbReference type="SMART" id="SM00271">
    <property type="entry name" value="DnaJ"/>
    <property type="match status" value="1"/>
</dbReference>
<dbReference type="AlphaFoldDB" id="A0A7G3G4U8"/>
<evidence type="ECO:0000259" key="2">
    <source>
        <dbReference type="PROSITE" id="PS50076"/>
    </source>
</evidence>
<dbReference type="PROSITE" id="PS00636">
    <property type="entry name" value="DNAJ_1"/>
    <property type="match status" value="1"/>
</dbReference>
<dbReference type="SUPFAM" id="SSF46565">
    <property type="entry name" value="Chaperone J-domain"/>
    <property type="match status" value="1"/>
</dbReference>
<dbReference type="PANTHER" id="PTHR44360:SF1">
    <property type="entry name" value="DNAJ HOMOLOG SUBFAMILY B MEMBER 9"/>
    <property type="match status" value="1"/>
</dbReference>
<dbReference type="InterPro" id="IPR051948">
    <property type="entry name" value="Hsp70_co-chaperone_J-domain"/>
</dbReference>
<dbReference type="KEGG" id="ifl:C1H71_00295"/>
<protein>
    <submittedName>
        <fullName evidence="3">Molecular chaperone DnaJ</fullName>
    </submittedName>
</protein>
<keyword evidence="4" id="KW-1185">Reference proteome</keyword>
<dbReference type="CDD" id="cd06257">
    <property type="entry name" value="DnaJ"/>
    <property type="match status" value="1"/>
</dbReference>
<dbReference type="GO" id="GO:0036503">
    <property type="term" value="P:ERAD pathway"/>
    <property type="evidence" value="ECO:0007669"/>
    <property type="project" value="TreeGrafter"/>
</dbReference>
<dbReference type="Pfam" id="PF00226">
    <property type="entry name" value="DnaJ"/>
    <property type="match status" value="1"/>
</dbReference>
<dbReference type="InterPro" id="IPR018253">
    <property type="entry name" value="DnaJ_domain_CS"/>
</dbReference>
<proteinExistence type="predicted"/>
<gene>
    <name evidence="3" type="ORF">C1H71_00295</name>
</gene>
<feature type="domain" description="J" evidence="2">
    <location>
        <begin position="23"/>
        <end position="87"/>
    </location>
</feature>
<dbReference type="InterPro" id="IPR036869">
    <property type="entry name" value="J_dom_sf"/>
</dbReference>
<name>A0A7G3G4U8_9NEIS</name>
<evidence type="ECO:0000313" key="3">
    <source>
        <dbReference type="EMBL" id="QBC42148.1"/>
    </source>
</evidence>
<evidence type="ECO:0000256" key="1">
    <source>
        <dbReference type="ARBA" id="ARBA00023186"/>
    </source>
</evidence>
<dbReference type="PROSITE" id="PS50076">
    <property type="entry name" value="DNAJ_2"/>
    <property type="match status" value="1"/>
</dbReference>
<dbReference type="InterPro" id="IPR001623">
    <property type="entry name" value="DnaJ_domain"/>
</dbReference>
<dbReference type="Proteomes" id="UP000515917">
    <property type="component" value="Chromosome"/>
</dbReference>
<dbReference type="Gene3D" id="1.10.287.110">
    <property type="entry name" value="DnaJ domain"/>
    <property type="match status" value="1"/>
</dbReference>
<dbReference type="GO" id="GO:0051787">
    <property type="term" value="F:misfolded protein binding"/>
    <property type="evidence" value="ECO:0007669"/>
    <property type="project" value="TreeGrafter"/>
</dbReference>
<organism evidence="3 4">
    <name type="scientific">Iodobacter fluviatilis</name>
    <dbReference type="NCBI Taxonomy" id="537"/>
    <lineage>
        <taxon>Bacteria</taxon>
        <taxon>Pseudomonadati</taxon>
        <taxon>Pseudomonadota</taxon>
        <taxon>Betaproteobacteria</taxon>
        <taxon>Neisseriales</taxon>
        <taxon>Chitinibacteraceae</taxon>
        <taxon>Iodobacter</taxon>
    </lineage>
</organism>
<dbReference type="EMBL" id="CP025781">
    <property type="protein sequence ID" value="QBC42148.1"/>
    <property type="molecule type" value="Genomic_DNA"/>
</dbReference>
<evidence type="ECO:0000313" key="4">
    <source>
        <dbReference type="Proteomes" id="UP000515917"/>
    </source>
</evidence>
<reference evidence="3 4" key="1">
    <citation type="submission" date="2018-01" db="EMBL/GenBank/DDBJ databases">
        <title>Genome sequence of Iodobacter sp. strain PCH194 isolated from Indian Trans-Himalaya.</title>
        <authorList>
            <person name="Kumar V."/>
            <person name="Thakur V."/>
            <person name="Kumar S."/>
            <person name="Singh D."/>
        </authorList>
    </citation>
    <scope>NUCLEOTIDE SEQUENCE [LARGE SCALE GENOMIC DNA]</scope>
    <source>
        <strain evidence="3 4">PCH194</strain>
    </source>
</reference>